<dbReference type="Proteomes" id="UP001430377">
    <property type="component" value="Unassembled WGS sequence"/>
</dbReference>
<evidence type="ECO:0000313" key="1">
    <source>
        <dbReference type="EMBL" id="MBX0322192.1"/>
    </source>
</evidence>
<comment type="caution">
    <text evidence="1">The sequence shown here is derived from an EMBL/GenBank/DDBJ whole genome shotgun (WGS) entry which is preliminary data.</text>
</comment>
<protein>
    <submittedName>
        <fullName evidence="1">Uncharacterized protein</fullName>
    </submittedName>
</protein>
<sequence length="122" mass="13654">MEDIELGIPAGIVDSLPADGEDAKQDIQRAVAGWEGDINAALDSEDPASAVVDLIEYFEDRWEAYDEYVIELRAWGQSPIYAMVWRDLTASVIQQIYDHADLADRISRERNARIVDDGIRSG</sequence>
<dbReference type="InterPro" id="IPR058277">
    <property type="entry name" value="DUF7971"/>
</dbReference>
<dbReference type="AlphaFoldDB" id="A0AAW4PPE1"/>
<organism evidence="1 2">
    <name type="scientific">Haloarcula rubra</name>
    <dbReference type="NCBI Taxonomy" id="2487747"/>
    <lineage>
        <taxon>Archaea</taxon>
        <taxon>Methanobacteriati</taxon>
        <taxon>Methanobacteriota</taxon>
        <taxon>Stenosarchaea group</taxon>
        <taxon>Halobacteria</taxon>
        <taxon>Halobacteriales</taxon>
        <taxon>Haloarculaceae</taxon>
        <taxon>Haloarcula</taxon>
    </lineage>
</organism>
<keyword evidence="2" id="KW-1185">Reference proteome</keyword>
<dbReference type="EMBL" id="RKLR01000001">
    <property type="protein sequence ID" value="MBX0322192.1"/>
    <property type="molecule type" value="Genomic_DNA"/>
</dbReference>
<accession>A0AAW4PPE1</accession>
<gene>
    <name evidence="1" type="ORF">EGH21_04000</name>
</gene>
<proteinExistence type="predicted"/>
<dbReference type="Pfam" id="PF25926">
    <property type="entry name" value="DUF7971"/>
    <property type="match status" value="1"/>
</dbReference>
<dbReference type="RefSeq" id="WP_220617164.1">
    <property type="nucleotide sequence ID" value="NZ_RKLR01000001.1"/>
</dbReference>
<evidence type="ECO:0000313" key="2">
    <source>
        <dbReference type="Proteomes" id="UP001430377"/>
    </source>
</evidence>
<reference evidence="1 2" key="1">
    <citation type="submission" date="2021-06" db="EMBL/GenBank/DDBJ databases">
        <title>Halomicroarcula sp. a new haloarchaeum isolated from saline soil.</title>
        <authorList>
            <person name="Duran-Viseras A."/>
            <person name="Sanchez-Porro C."/>
            <person name="Ventosa A."/>
        </authorList>
    </citation>
    <scope>NUCLEOTIDE SEQUENCE [LARGE SCALE GENOMIC DNA]</scope>
    <source>
        <strain evidence="1 2">F13</strain>
    </source>
</reference>
<name>A0AAW4PPE1_9EURY</name>